<dbReference type="InterPro" id="IPR013320">
    <property type="entry name" value="ConA-like_dom_sf"/>
</dbReference>
<organism evidence="8 9">
    <name type="scientific">Desmophyllum pertusum</name>
    <dbReference type="NCBI Taxonomy" id="174260"/>
    <lineage>
        <taxon>Eukaryota</taxon>
        <taxon>Metazoa</taxon>
        <taxon>Cnidaria</taxon>
        <taxon>Anthozoa</taxon>
        <taxon>Hexacorallia</taxon>
        <taxon>Scleractinia</taxon>
        <taxon>Caryophylliina</taxon>
        <taxon>Caryophylliidae</taxon>
        <taxon>Desmophyllum</taxon>
    </lineage>
</organism>
<dbReference type="InterPro" id="IPR001759">
    <property type="entry name" value="PTX_dom"/>
</dbReference>
<keyword evidence="5" id="KW-0325">Glycoprotein</keyword>
<protein>
    <recommendedName>
        <fullName evidence="7">Pentraxin (PTX) domain-containing protein</fullName>
    </recommendedName>
</protein>
<dbReference type="PANTHER" id="PTHR19277">
    <property type="entry name" value="PENTRAXIN"/>
    <property type="match status" value="1"/>
</dbReference>
<dbReference type="PRINTS" id="PR00895">
    <property type="entry name" value="PENTAXIN"/>
</dbReference>
<dbReference type="GO" id="GO:0046872">
    <property type="term" value="F:metal ion binding"/>
    <property type="evidence" value="ECO:0007669"/>
    <property type="project" value="UniProtKB-KW"/>
</dbReference>
<feature type="domain" description="Pentraxin (PTX)" evidence="7">
    <location>
        <begin position="1"/>
        <end position="139"/>
    </location>
</feature>
<comment type="cofactor">
    <cofactor evidence="1">
        <name>Ca(2+)</name>
        <dbReference type="ChEBI" id="CHEBI:29108"/>
    </cofactor>
</comment>
<gene>
    <name evidence="8" type="ORF">OS493_017438</name>
</gene>
<comment type="caution">
    <text evidence="6">Lacks conserved residue(s) required for the propagation of feature annotation.</text>
</comment>
<sequence length="139" mass="15680">MVFLSLLRDTNVGFEDGNFHHICLMWKSSNGEYQFYKDSKKVTRSMGLKTGYTIQPGGPLVLGQDQDKLAGDFNPDEAFVGELTELNVWDRGSSTGCYCSPTQQLSYRQRFCQLGMANGKFETLRDGETSVFLCETETF</sequence>
<evidence type="ECO:0000259" key="7">
    <source>
        <dbReference type="PROSITE" id="PS51828"/>
    </source>
</evidence>
<evidence type="ECO:0000256" key="1">
    <source>
        <dbReference type="ARBA" id="ARBA00001913"/>
    </source>
</evidence>
<keyword evidence="3" id="KW-0106">Calcium</keyword>
<evidence type="ECO:0000256" key="4">
    <source>
        <dbReference type="ARBA" id="ARBA00023157"/>
    </source>
</evidence>
<name>A0A9W9ZQP3_9CNID</name>
<evidence type="ECO:0000256" key="5">
    <source>
        <dbReference type="ARBA" id="ARBA00023180"/>
    </source>
</evidence>
<dbReference type="Proteomes" id="UP001163046">
    <property type="component" value="Unassembled WGS sequence"/>
</dbReference>
<evidence type="ECO:0000313" key="9">
    <source>
        <dbReference type="Proteomes" id="UP001163046"/>
    </source>
</evidence>
<dbReference type="EMBL" id="MU825882">
    <property type="protein sequence ID" value="KAJ7385073.1"/>
    <property type="molecule type" value="Genomic_DNA"/>
</dbReference>
<keyword evidence="9" id="KW-1185">Reference proteome</keyword>
<dbReference type="SUPFAM" id="SSF49899">
    <property type="entry name" value="Concanavalin A-like lectins/glucanases"/>
    <property type="match status" value="1"/>
</dbReference>
<evidence type="ECO:0000256" key="3">
    <source>
        <dbReference type="ARBA" id="ARBA00022837"/>
    </source>
</evidence>
<evidence type="ECO:0000256" key="2">
    <source>
        <dbReference type="ARBA" id="ARBA00022723"/>
    </source>
</evidence>
<proteinExistence type="predicted"/>
<keyword evidence="2" id="KW-0479">Metal-binding</keyword>
<dbReference type="AlphaFoldDB" id="A0A9W9ZQP3"/>
<dbReference type="PROSITE" id="PS51828">
    <property type="entry name" value="PTX_2"/>
    <property type="match status" value="1"/>
</dbReference>
<dbReference type="PANTHER" id="PTHR19277:SF125">
    <property type="entry name" value="B6"/>
    <property type="match status" value="1"/>
</dbReference>
<reference evidence="8" key="1">
    <citation type="submission" date="2023-01" db="EMBL/GenBank/DDBJ databases">
        <title>Genome assembly of the deep-sea coral Lophelia pertusa.</title>
        <authorList>
            <person name="Herrera S."/>
            <person name="Cordes E."/>
        </authorList>
    </citation>
    <scope>NUCLEOTIDE SEQUENCE</scope>
    <source>
        <strain evidence="8">USNM1676648</strain>
        <tissue evidence="8">Polyp</tissue>
    </source>
</reference>
<dbReference type="OrthoDB" id="5949213at2759"/>
<evidence type="ECO:0000256" key="6">
    <source>
        <dbReference type="PROSITE-ProRule" id="PRU01172"/>
    </source>
</evidence>
<dbReference type="Gene3D" id="2.60.120.200">
    <property type="match status" value="1"/>
</dbReference>
<accession>A0A9W9ZQP3</accession>
<dbReference type="Pfam" id="PF00354">
    <property type="entry name" value="Pentaxin"/>
    <property type="match status" value="1"/>
</dbReference>
<keyword evidence="4" id="KW-1015">Disulfide bond</keyword>
<evidence type="ECO:0000313" key="8">
    <source>
        <dbReference type="EMBL" id="KAJ7385073.1"/>
    </source>
</evidence>
<dbReference type="InterPro" id="IPR051360">
    <property type="entry name" value="Neuronal_Pentraxin_Related"/>
</dbReference>
<comment type="caution">
    <text evidence="8">The sequence shown here is derived from an EMBL/GenBank/DDBJ whole genome shotgun (WGS) entry which is preliminary data.</text>
</comment>